<dbReference type="PANTHER" id="PTHR42663:SF3">
    <property type="entry name" value="OS09G0363800 PROTEIN"/>
    <property type="match status" value="1"/>
</dbReference>
<dbReference type="AlphaFoldDB" id="A0ABD1VP52"/>
<keyword evidence="13" id="KW-1185">Reference proteome</keyword>
<feature type="transmembrane region" description="Helical" evidence="10">
    <location>
        <begin position="142"/>
        <end position="162"/>
    </location>
</feature>
<dbReference type="SUPFAM" id="SSF90209">
    <property type="entry name" value="Ran binding protein zinc finger-like"/>
    <property type="match status" value="1"/>
</dbReference>
<evidence type="ECO:0000256" key="2">
    <source>
        <dbReference type="ARBA" id="ARBA00009045"/>
    </source>
</evidence>
<dbReference type="Gene3D" id="2.30.30.380">
    <property type="entry name" value="Zn-finger domain of Sec23/24"/>
    <property type="match status" value="1"/>
</dbReference>
<dbReference type="InterPro" id="IPR036443">
    <property type="entry name" value="Znf_RanBP2_sf"/>
</dbReference>
<evidence type="ECO:0000256" key="7">
    <source>
        <dbReference type="ARBA" id="ARBA00022989"/>
    </source>
</evidence>
<evidence type="ECO:0000256" key="3">
    <source>
        <dbReference type="ARBA" id="ARBA00022692"/>
    </source>
</evidence>
<reference evidence="13" key="1">
    <citation type="submission" date="2024-07" db="EMBL/GenBank/DDBJ databases">
        <title>Two chromosome-level genome assemblies of Korean endemic species Abeliophyllum distichum and Forsythia ovata (Oleaceae).</title>
        <authorList>
            <person name="Jang H."/>
        </authorList>
    </citation>
    <scope>NUCLEOTIDE SEQUENCE [LARGE SCALE GENOMIC DNA]</scope>
</reference>
<evidence type="ECO:0000256" key="8">
    <source>
        <dbReference type="ARBA" id="ARBA00023136"/>
    </source>
</evidence>
<keyword evidence="5 9" id="KW-0863">Zinc-finger</keyword>
<evidence type="ECO:0000256" key="10">
    <source>
        <dbReference type="SAM" id="Phobius"/>
    </source>
</evidence>
<dbReference type="PROSITE" id="PS01358">
    <property type="entry name" value="ZF_RANBP2_1"/>
    <property type="match status" value="1"/>
</dbReference>
<evidence type="ECO:0000259" key="11">
    <source>
        <dbReference type="PROSITE" id="PS50199"/>
    </source>
</evidence>
<dbReference type="Proteomes" id="UP001604336">
    <property type="component" value="Unassembled WGS sequence"/>
</dbReference>
<keyword evidence="3 10" id="KW-0812">Transmembrane</keyword>
<evidence type="ECO:0000256" key="1">
    <source>
        <dbReference type="ARBA" id="ARBA00004141"/>
    </source>
</evidence>
<dbReference type="SMART" id="SM00849">
    <property type="entry name" value="Lactamase_B"/>
    <property type="match status" value="1"/>
</dbReference>
<evidence type="ECO:0000313" key="12">
    <source>
        <dbReference type="EMBL" id="KAL2539132.1"/>
    </source>
</evidence>
<dbReference type="InterPro" id="IPR001876">
    <property type="entry name" value="Znf_RanBP2"/>
</dbReference>
<dbReference type="SUPFAM" id="SSF56281">
    <property type="entry name" value="Metallo-hydrolase/oxidoreductase"/>
    <property type="match status" value="1"/>
</dbReference>
<dbReference type="EMBL" id="JBFOLK010000001">
    <property type="protein sequence ID" value="KAL2539132.1"/>
    <property type="molecule type" value="Genomic_DNA"/>
</dbReference>
<dbReference type="InterPro" id="IPR035952">
    <property type="entry name" value="Rhomboid-like_sf"/>
</dbReference>
<evidence type="ECO:0000256" key="4">
    <source>
        <dbReference type="ARBA" id="ARBA00022723"/>
    </source>
</evidence>
<comment type="subcellular location">
    <subcellularLocation>
        <location evidence="1">Membrane</location>
        <topology evidence="1">Multi-pass membrane protein</topology>
    </subcellularLocation>
</comment>
<dbReference type="Gene3D" id="1.20.1540.10">
    <property type="entry name" value="Rhomboid-like"/>
    <property type="match status" value="1"/>
</dbReference>
<feature type="domain" description="RanBP2-type" evidence="11">
    <location>
        <begin position="267"/>
        <end position="296"/>
    </location>
</feature>
<evidence type="ECO:0000256" key="5">
    <source>
        <dbReference type="ARBA" id="ARBA00022771"/>
    </source>
</evidence>
<dbReference type="SUPFAM" id="SSF144091">
    <property type="entry name" value="Rhomboid-like"/>
    <property type="match status" value="1"/>
</dbReference>
<proteinExistence type="inferred from homology"/>
<comment type="similarity">
    <text evidence="2">Belongs to the peptidase S54 family.</text>
</comment>
<dbReference type="PROSITE" id="PS50199">
    <property type="entry name" value="ZF_RANBP2_2"/>
    <property type="match status" value="1"/>
</dbReference>
<dbReference type="InterPro" id="IPR001279">
    <property type="entry name" value="Metallo-B-lactamas"/>
</dbReference>
<dbReference type="FunFam" id="1.20.1540.10:FF:000026">
    <property type="entry name" value="Rhomboid-like protein 14, mitochondrial"/>
    <property type="match status" value="1"/>
</dbReference>
<dbReference type="Pfam" id="PF12706">
    <property type="entry name" value="Lactamase_B_2"/>
    <property type="match status" value="1"/>
</dbReference>
<comment type="caution">
    <text evidence="12">The sequence shown here is derived from an EMBL/GenBank/DDBJ whole genome shotgun (WGS) entry which is preliminary data.</text>
</comment>
<dbReference type="CDD" id="cd16279">
    <property type="entry name" value="metallo-hydrolase-like_MBL-fold"/>
    <property type="match status" value="1"/>
</dbReference>
<dbReference type="InterPro" id="IPR036866">
    <property type="entry name" value="RibonucZ/Hydroxyglut_hydro"/>
</dbReference>
<gene>
    <name evidence="12" type="ORF">Adt_00110</name>
</gene>
<dbReference type="GO" id="GO:0016020">
    <property type="term" value="C:membrane"/>
    <property type="evidence" value="ECO:0007669"/>
    <property type="project" value="UniProtKB-SubCell"/>
</dbReference>
<dbReference type="SMART" id="SM00547">
    <property type="entry name" value="ZnF_RBZ"/>
    <property type="match status" value="1"/>
</dbReference>
<feature type="transmembrane region" description="Helical" evidence="10">
    <location>
        <begin position="182"/>
        <end position="212"/>
    </location>
</feature>
<name>A0ABD1VP52_9LAMI</name>
<accession>A0ABD1VP52</accession>
<keyword evidence="8 10" id="KW-0472">Membrane</keyword>
<keyword evidence="6" id="KW-0862">Zinc</keyword>
<keyword evidence="7 10" id="KW-1133">Transmembrane helix</keyword>
<organism evidence="12 13">
    <name type="scientific">Abeliophyllum distichum</name>
    <dbReference type="NCBI Taxonomy" id="126358"/>
    <lineage>
        <taxon>Eukaryota</taxon>
        <taxon>Viridiplantae</taxon>
        <taxon>Streptophyta</taxon>
        <taxon>Embryophyta</taxon>
        <taxon>Tracheophyta</taxon>
        <taxon>Spermatophyta</taxon>
        <taxon>Magnoliopsida</taxon>
        <taxon>eudicotyledons</taxon>
        <taxon>Gunneridae</taxon>
        <taxon>Pentapetalae</taxon>
        <taxon>asterids</taxon>
        <taxon>lamiids</taxon>
        <taxon>Lamiales</taxon>
        <taxon>Oleaceae</taxon>
        <taxon>Forsythieae</taxon>
        <taxon>Abeliophyllum</taxon>
    </lineage>
</organism>
<dbReference type="InterPro" id="IPR022764">
    <property type="entry name" value="Peptidase_S54_rhomboid_dom"/>
</dbReference>
<dbReference type="Pfam" id="PF01694">
    <property type="entry name" value="Rhomboid"/>
    <property type="match status" value="1"/>
</dbReference>
<dbReference type="PANTHER" id="PTHR42663">
    <property type="entry name" value="HYDROLASE C777.06C-RELATED-RELATED"/>
    <property type="match status" value="1"/>
</dbReference>
<protein>
    <submittedName>
        <fullName evidence="12">Metallo-hydrolase/oxidoreductase superfamily protein</fullName>
    </submittedName>
</protein>
<evidence type="ECO:0000256" key="9">
    <source>
        <dbReference type="PROSITE-ProRule" id="PRU00322"/>
    </source>
</evidence>
<evidence type="ECO:0000256" key="6">
    <source>
        <dbReference type="ARBA" id="ARBA00022833"/>
    </source>
</evidence>
<keyword evidence="4" id="KW-0479">Metal-binding</keyword>
<sequence length="629" mass="71040">MDRGRRRGGMIPLLALHALSEYWRLDRKPPVTAGLIAANTLIYLRPGYLDRILPTLNEVWFNPHLILKHKDLKRFILSAFYHIGDSHLVYNMLSLLWKGIQLESSMGSVEYTSMIATLVGMSQGITLLLAKSLLLFNYERAYYNEYAVGFSGVLFAMKVVLYSQSDNYTYVHGIMVPSRYAAWAELILIQMFVPGVSFLGHLGGILAGLLYLQLRSSYSGPHPFTRIIRGLTSILRWPLQSLLGMFRFTRRRIYGGGTVGGSRPRHISGVWRCQACTFDNSDWLSVCEMCGTHRDGGLSTIDALSLSNDLTLDELRQRRVQSGFSKLPCILFQLVMKVGHKLLSSSLKSFFWGTGTSEGIPRVSCLTDPIKKCPVCSKAVEPGNKNRRLNTSLLIRVPRQSGNCNILIDAGKFFYHSALKWFPTYGIRTIDAVIITHSHADAIGGLDDLRDWTNNVQPNVPIYTAERDFEVMKKTHYYLVDTSSIIPGAAVSDLQFNIIHEKPFIVNDLQFTPLPVWHGRNYRSLGFRFGKICYISDVSEIPEETYPLLEDCELLIMDALRPDRSSSTHFGLPKALEEVRKIQPKRTLFTGMMHLMDHDTVNEGLIKLKETEGLDVQLSYDGLCVPVNL</sequence>
<feature type="transmembrane region" description="Helical" evidence="10">
    <location>
        <begin position="109"/>
        <end position="130"/>
    </location>
</feature>
<evidence type="ECO:0000313" key="13">
    <source>
        <dbReference type="Proteomes" id="UP001604336"/>
    </source>
</evidence>
<dbReference type="GO" id="GO:0008270">
    <property type="term" value="F:zinc ion binding"/>
    <property type="evidence" value="ECO:0007669"/>
    <property type="project" value="UniProtKB-KW"/>
</dbReference>
<dbReference type="Gene3D" id="3.60.15.10">
    <property type="entry name" value="Ribonuclease Z/Hydroxyacylglutathione hydrolase-like"/>
    <property type="match status" value="1"/>
</dbReference>